<reference evidence="3" key="1">
    <citation type="journal article" date="2019" name="Int. J. Syst. Evol. Microbiol.">
        <title>The Global Catalogue of Microorganisms (GCM) 10K type strain sequencing project: providing services to taxonomists for standard genome sequencing and annotation.</title>
        <authorList>
            <consortium name="The Broad Institute Genomics Platform"/>
            <consortium name="The Broad Institute Genome Sequencing Center for Infectious Disease"/>
            <person name="Wu L."/>
            <person name="Ma J."/>
        </authorList>
    </citation>
    <scope>NUCLEOTIDE SEQUENCE [LARGE SCALE GENOMIC DNA]</scope>
    <source>
        <strain evidence="3">JCM 14046</strain>
    </source>
</reference>
<feature type="region of interest" description="Disordered" evidence="1">
    <location>
        <begin position="1"/>
        <end position="46"/>
    </location>
</feature>
<name>A0ABP5AII1_9ACTN</name>
<evidence type="ECO:0000313" key="3">
    <source>
        <dbReference type="Proteomes" id="UP001501612"/>
    </source>
</evidence>
<keyword evidence="3" id="KW-1185">Reference proteome</keyword>
<gene>
    <name evidence="2" type="ORF">GCM10009737_14990</name>
</gene>
<evidence type="ECO:0000313" key="2">
    <source>
        <dbReference type="EMBL" id="GAA1914596.1"/>
    </source>
</evidence>
<dbReference type="EMBL" id="BAAAMY010000004">
    <property type="protein sequence ID" value="GAA1914596.1"/>
    <property type="molecule type" value="Genomic_DNA"/>
</dbReference>
<proteinExistence type="predicted"/>
<evidence type="ECO:0000256" key="1">
    <source>
        <dbReference type="SAM" id="MobiDB-lite"/>
    </source>
</evidence>
<comment type="caution">
    <text evidence="2">The sequence shown here is derived from an EMBL/GenBank/DDBJ whole genome shotgun (WGS) entry which is preliminary data.</text>
</comment>
<organism evidence="2 3">
    <name type="scientific">Nocardioides lentus</name>
    <dbReference type="NCBI Taxonomy" id="338077"/>
    <lineage>
        <taxon>Bacteria</taxon>
        <taxon>Bacillati</taxon>
        <taxon>Actinomycetota</taxon>
        <taxon>Actinomycetes</taxon>
        <taxon>Propionibacteriales</taxon>
        <taxon>Nocardioidaceae</taxon>
        <taxon>Nocardioides</taxon>
    </lineage>
</organism>
<accession>A0ABP5AII1</accession>
<dbReference type="Proteomes" id="UP001501612">
    <property type="component" value="Unassembled WGS sequence"/>
</dbReference>
<sequence length="135" mass="13685">METTSGTTPTTPTAPATDPTSGTTAAGGPGPGLTTGETVETPDGRRVRVTERAAACLPRVRAHLLGLARAGETTTYGALVRDLALPYPAVGLGRLLDLVAADCARRGEPGLDAVVVAAGSAPDPAVARVHRHWRG</sequence>
<feature type="compositionally biased region" description="Low complexity" evidence="1">
    <location>
        <begin position="1"/>
        <end position="24"/>
    </location>
</feature>
<dbReference type="RefSeq" id="WP_344005734.1">
    <property type="nucleotide sequence ID" value="NZ_BAAAMY010000004.1"/>
</dbReference>
<protein>
    <submittedName>
        <fullName evidence="2">Uncharacterized protein</fullName>
    </submittedName>
</protein>